<feature type="compositionally biased region" description="Basic and acidic residues" evidence="1">
    <location>
        <begin position="153"/>
        <end position="162"/>
    </location>
</feature>
<evidence type="ECO:0000313" key="3">
    <source>
        <dbReference type="Proteomes" id="UP000484988"/>
    </source>
</evidence>
<dbReference type="EMBL" id="BLLG01000009">
    <property type="protein sequence ID" value="GFH37192.1"/>
    <property type="molecule type" value="Genomic_DNA"/>
</dbReference>
<dbReference type="AlphaFoldDB" id="A0A6A0AWF4"/>
<sequence length="283" mass="30122">MDSKSASESRLPDHCMGYNELMEVDLGKLGTAVTDWKRVAGEMQRLGGEARDGMKAKAGKARWEGVNAGVTRDFVGKTVKEFADLHAEAQSIFSVLDDAHTELKRIQQQARSVTADAKEAGFSVTGRKGGSVVIADALICEVHGPGQRKRDMRRPGLPDHRGSPSADAAQSRGVSRPRAEGRGRMPERCVGAGGARDDPHSSDYRPGTAPTRARRTLPLHPLAPLSPAPAAPPVSHSVVTAPPRPEQGTNPRKNEDRCTSPPRSPVTRRPVSCAAGPGTRSPG</sequence>
<gene>
    <name evidence="2" type="ORF">SCWH03_34280</name>
</gene>
<feature type="region of interest" description="Disordered" evidence="1">
    <location>
        <begin position="145"/>
        <end position="283"/>
    </location>
</feature>
<keyword evidence="3" id="KW-1185">Reference proteome</keyword>
<feature type="compositionally biased region" description="Low complexity" evidence="1">
    <location>
        <begin position="259"/>
        <end position="273"/>
    </location>
</feature>
<evidence type="ECO:0000313" key="2">
    <source>
        <dbReference type="EMBL" id="GFH37192.1"/>
    </source>
</evidence>
<name>A0A6A0AWF4_9ACTN</name>
<dbReference type="Proteomes" id="UP000484988">
    <property type="component" value="Unassembled WGS sequence"/>
</dbReference>
<reference evidence="2 3" key="1">
    <citation type="submission" date="2020-02" db="EMBL/GenBank/DDBJ databases">
        <title>Whole Genome Shotgun Sequence of Streptomyces sp. strain CWH03.</title>
        <authorList>
            <person name="Dohra H."/>
            <person name="Kodani S."/>
            <person name="Yamamura H."/>
        </authorList>
    </citation>
    <scope>NUCLEOTIDE SEQUENCE [LARGE SCALE GENOMIC DNA]</scope>
    <source>
        <strain evidence="2 3">CWH03</strain>
    </source>
</reference>
<organism evidence="2 3">
    <name type="scientific">Streptomyces pacificus</name>
    <dbReference type="NCBI Taxonomy" id="2705029"/>
    <lineage>
        <taxon>Bacteria</taxon>
        <taxon>Bacillati</taxon>
        <taxon>Actinomycetota</taxon>
        <taxon>Actinomycetes</taxon>
        <taxon>Kitasatosporales</taxon>
        <taxon>Streptomycetaceae</taxon>
        <taxon>Streptomyces</taxon>
    </lineage>
</organism>
<proteinExistence type="predicted"/>
<feature type="compositionally biased region" description="Basic and acidic residues" evidence="1">
    <location>
        <begin position="177"/>
        <end position="187"/>
    </location>
</feature>
<comment type="caution">
    <text evidence="2">The sequence shown here is derived from an EMBL/GenBank/DDBJ whole genome shotgun (WGS) entry which is preliminary data.</text>
</comment>
<evidence type="ECO:0000256" key="1">
    <source>
        <dbReference type="SAM" id="MobiDB-lite"/>
    </source>
</evidence>
<protein>
    <submittedName>
        <fullName evidence="2">Uncharacterized protein</fullName>
    </submittedName>
</protein>
<accession>A0A6A0AWF4</accession>